<evidence type="ECO:0000259" key="1">
    <source>
        <dbReference type="Pfam" id="PF00501"/>
    </source>
</evidence>
<protein>
    <submittedName>
        <fullName evidence="2">Acyl-CoA synthetase</fullName>
    </submittedName>
</protein>
<proteinExistence type="predicted"/>
<feature type="domain" description="AMP-dependent synthetase/ligase" evidence="1">
    <location>
        <begin position="1"/>
        <end position="99"/>
    </location>
</feature>
<reference evidence="2 3" key="1">
    <citation type="journal article" date="2018" name="Nat. Biotechnol.">
        <title>A standardized bacterial taxonomy based on genome phylogeny substantially revises the tree of life.</title>
        <authorList>
            <person name="Parks D.H."/>
            <person name="Chuvochina M."/>
            <person name="Waite D.W."/>
            <person name="Rinke C."/>
            <person name="Skarshewski A."/>
            <person name="Chaumeil P.A."/>
            <person name="Hugenholtz P."/>
        </authorList>
    </citation>
    <scope>NUCLEOTIDE SEQUENCE [LARGE SCALE GENOMIC DNA]</scope>
    <source>
        <strain evidence="2">UBA9158</strain>
    </source>
</reference>
<dbReference type="Pfam" id="PF00501">
    <property type="entry name" value="AMP-binding"/>
    <property type="match status" value="1"/>
</dbReference>
<dbReference type="AlphaFoldDB" id="A0A3C1KPG4"/>
<dbReference type="Proteomes" id="UP000259273">
    <property type="component" value="Unassembled WGS sequence"/>
</dbReference>
<dbReference type="Gene3D" id="3.40.50.12780">
    <property type="entry name" value="N-terminal domain of ligase-like"/>
    <property type="match status" value="1"/>
</dbReference>
<organism evidence="2 3">
    <name type="scientific">Haliea salexigens</name>
    <dbReference type="NCBI Taxonomy" id="287487"/>
    <lineage>
        <taxon>Bacteria</taxon>
        <taxon>Pseudomonadati</taxon>
        <taxon>Pseudomonadota</taxon>
        <taxon>Gammaproteobacteria</taxon>
        <taxon>Cellvibrionales</taxon>
        <taxon>Halieaceae</taxon>
        <taxon>Haliea</taxon>
    </lineage>
</organism>
<accession>A0A3C1KPG4</accession>
<sequence>HRVTHSQWVPIMFVRMLKLPEDVRERYDVSSMQFAIHAAAPCPIEVKEQMIAWWGEVIVEYYAASEGIGITMIDSANWLTHKGSVGPSLMGSVHVVDDEG</sequence>
<gene>
    <name evidence="2" type="ORF">DCP75_12790</name>
</gene>
<dbReference type="SUPFAM" id="SSF56801">
    <property type="entry name" value="Acetyl-CoA synthetase-like"/>
    <property type="match status" value="1"/>
</dbReference>
<feature type="non-terminal residue" evidence="2">
    <location>
        <position position="100"/>
    </location>
</feature>
<name>A0A3C1KPG4_9GAMM</name>
<dbReference type="InterPro" id="IPR042099">
    <property type="entry name" value="ANL_N_sf"/>
</dbReference>
<dbReference type="EMBL" id="DMND01000174">
    <property type="protein sequence ID" value="HAN28575.1"/>
    <property type="molecule type" value="Genomic_DNA"/>
</dbReference>
<dbReference type="InterPro" id="IPR000873">
    <property type="entry name" value="AMP-dep_synth/lig_dom"/>
</dbReference>
<feature type="non-terminal residue" evidence="2">
    <location>
        <position position="1"/>
    </location>
</feature>
<evidence type="ECO:0000313" key="2">
    <source>
        <dbReference type="EMBL" id="HAN28575.1"/>
    </source>
</evidence>
<evidence type="ECO:0000313" key="3">
    <source>
        <dbReference type="Proteomes" id="UP000259273"/>
    </source>
</evidence>
<comment type="caution">
    <text evidence="2">The sequence shown here is derived from an EMBL/GenBank/DDBJ whole genome shotgun (WGS) entry which is preliminary data.</text>
</comment>